<comment type="function">
    <text evidence="7">Possible subunit of a heme lyase.</text>
</comment>
<evidence type="ECO:0000259" key="8">
    <source>
        <dbReference type="Pfam" id="PF03918"/>
    </source>
</evidence>
<dbReference type="PANTHER" id="PTHR47870:SF1">
    <property type="entry name" value="CYTOCHROME C-TYPE BIOGENESIS PROTEIN CCMH"/>
    <property type="match status" value="1"/>
</dbReference>
<dbReference type="InterPro" id="IPR038297">
    <property type="entry name" value="CcmH/CycL/NrfF/Ccl2_sf"/>
</dbReference>
<dbReference type="Proteomes" id="UP001438953">
    <property type="component" value="Unassembled WGS sequence"/>
</dbReference>
<keyword evidence="5" id="KW-0201">Cytochrome c-type biogenesis</keyword>
<organism evidence="9 10">
    <name type="scientific">Thioclava kandeliae</name>
    <dbReference type="NCBI Taxonomy" id="3070818"/>
    <lineage>
        <taxon>Bacteria</taxon>
        <taxon>Pseudomonadati</taxon>
        <taxon>Pseudomonadota</taxon>
        <taxon>Alphaproteobacteria</taxon>
        <taxon>Rhodobacterales</taxon>
        <taxon>Paracoccaceae</taxon>
        <taxon>Thioclava</taxon>
    </lineage>
</organism>
<proteinExistence type="inferred from homology"/>
<feature type="domain" description="CcmH/CycL/Ccl2/NrfF N-terminal" evidence="8">
    <location>
        <begin position="11"/>
        <end position="152"/>
    </location>
</feature>
<evidence type="ECO:0000256" key="4">
    <source>
        <dbReference type="ARBA" id="ARBA00022729"/>
    </source>
</evidence>
<keyword evidence="7" id="KW-0472">Membrane</keyword>
<keyword evidence="7" id="KW-1133">Transmembrane helix</keyword>
<dbReference type="InterPro" id="IPR051263">
    <property type="entry name" value="C-type_cytochrome_biogenesis"/>
</dbReference>
<keyword evidence="7" id="KW-0812">Transmembrane</keyword>
<dbReference type="Gene3D" id="1.10.8.640">
    <property type="entry name" value="Cytochrome C biogenesis protein"/>
    <property type="match status" value="1"/>
</dbReference>
<keyword evidence="2 7" id="KW-0349">Heme</keyword>
<keyword evidence="4 7" id="KW-0732">Signal</keyword>
<gene>
    <name evidence="9" type="ORF">VSX56_09280</name>
</gene>
<dbReference type="PANTHER" id="PTHR47870">
    <property type="entry name" value="CYTOCHROME C-TYPE BIOGENESIS PROTEIN CCMH"/>
    <property type="match status" value="1"/>
</dbReference>
<dbReference type="CDD" id="cd16378">
    <property type="entry name" value="CcmH_N"/>
    <property type="match status" value="1"/>
</dbReference>
<evidence type="ECO:0000256" key="3">
    <source>
        <dbReference type="ARBA" id="ARBA00022723"/>
    </source>
</evidence>
<name>A0ABV1SGD9_9RHOB</name>
<keyword evidence="10" id="KW-1185">Reference proteome</keyword>
<evidence type="ECO:0000256" key="7">
    <source>
        <dbReference type="RuleBase" id="RU364112"/>
    </source>
</evidence>
<reference evidence="9 10" key="1">
    <citation type="submission" date="2024-01" db="EMBL/GenBank/DDBJ databases">
        <authorList>
            <person name="Deng Y."/>
            <person name="Su J."/>
        </authorList>
    </citation>
    <scope>NUCLEOTIDE SEQUENCE [LARGE SCALE GENOMIC DNA]</scope>
    <source>
        <strain evidence="9 10">CPCC 100088</strain>
    </source>
</reference>
<evidence type="ECO:0000313" key="9">
    <source>
        <dbReference type="EMBL" id="MER5171968.1"/>
    </source>
</evidence>
<dbReference type="Pfam" id="PF03918">
    <property type="entry name" value="CcmH"/>
    <property type="match status" value="1"/>
</dbReference>
<feature type="transmembrane region" description="Helical" evidence="7">
    <location>
        <begin position="105"/>
        <end position="126"/>
    </location>
</feature>
<dbReference type="EMBL" id="JAYWLC010000006">
    <property type="protein sequence ID" value="MER5171968.1"/>
    <property type="molecule type" value="Genomic_DNA"/>
</dbReference>
<comment type="similarity">
    <text evidence="1 7">Belongs to the CcmH/CycL/Ccl2/NrfF family.</text>
</comment>
<comment type="caution">
    <text evidence="9">The sequence shown here is derived from an EMBL/GenBank/DDBJ whole genome shotgun (WGS) entry which is preliminary data.</text>
</comment>
<keyword evidence="3 7" id="KW-0479">Metal-binding</keyword>
<evidence type="ECO:0000256" key="1">
    <source>
        <dbReference type="ARBA" id="ARBA00010342"/>
    </source>
</evidence>
<keyword evidence="6 7" id="KW-0408">Iron</keyword>
<protein>
    <recommendedName>
        <fullName evidence="7">Cytochrome c-type biogenesis protein</fullName>
    </recommendedName>
</protein>
<evidence type="ECO:0000313" key="10">
    <source>
        <dbReference type="Proteomes" id="UP001438953"/>
    </source>
</evidence>
<evidence type="ECO:0000256" key="6">
    <source>
        <dbReference type="ARBA" id="ARBA00023004"/>
    </source>
</evidence>
<reference evidence="9 10" key="2">
    <citation type="submission" date="2024-06" db="EMBL/GenBank/DDBJ databases">
        <title>Thioclava kandeliae sp. nov. from a rhizosphere soil sample of Kandelia candel in a mangrove.</title>
        <authorList>
            <person name="Mu T."/>
        </authorList>
    </citation>
    <scope>NUCLEOTIDE SEQUENCE [LARGE SCALE GENOMIC DNA]</scope>
    <source>
        <strain evidence="9 10">CPCC 100088</strain>
    </source>
</reference>
<feature type="signal peptide" evidence="7">
    <location>
        <begin position="1"/>
        <end position="21"/>
    </location>
</feature>
<evidence type="ECO:0000256" key="5">
    <source>
        <dbReference type="ARBA" id="ARBA00022748"/>
    </source>
</evidence>
<evidence type="ECO:0000256" key="2">
    <source>
        <dbReference type="ARBA" id="ARBA00022617"/>
    </source>
</evidence>
<accession>A0ABV1SGD9</accession>
<feature type="chain" id="PRO_5044956853" description="Cytochrome c-type biogenesis protein" evidence="7">
    <location>
        <begin position="22"/>
        <end position="154"/>
    </location>
</feature>
<dbReference type="InterPro" id="IPR005616">
    <property type="entry name" value="CcmH/CycL/Ccl2/NrfF_N"/>
</dbReference>
<sequence>MIRKVFLVLSLILVQSVSALAVQPDEMLSDPALEARARDLSAELRCPVCQGENIDDSNAAVARDLRVLVRERLVAGDTDQQVLDYVEARYGEYVLFSPQATGVNLILYFAAPVIFLLALGGVFVWVRRRNRAKDAGPEALSVEEKARLDEILRG</sequence>
<dbReference type="RefSeq" id="WP_339114029.1">
    <property type="nucleotide sequence ID" value="NZ_JAYWLC010000006.1"/>
</dbReference>